<proteinExistence type="inferred from homology"/>
<dbReference type="PANTHER" id="PTHR22939">
    <property type="entry name" value="SERINE PROTEASE FAMILY S1C HTRA-RELATED"/>
    <property type="match status" value="1"/>
</dbReference>
<evidence type="ECO:0000256" key="9">
    <source>
        <dbReference type="ARBA" id="ARBA00022764"/>
    </source>
</evidence>
<evidence type="ECO:0000256" key="13">
    <source>
        <dbReference type="ARBA" id="ARBA00032850"/>
    </source>
</evidence>
<dbReference type="PROSITE" id="PS50106">
    <property type="entry name" value="PDZ"/>
    <property type="match status" value="2"/>
</dbReference>
<dbReference type="InterPro" id="IPR041489">
    <property type="entry name" value="PDZ_6"/>
</dbReference>
<comment type="subcellular location">
    <subcellularLocation>
        <location evidence="2">Periplasm</location>
    </subcellularLocation>
</comment>
<keyword evidence="18" id="KW-1185">Reference proteome</keyword>
<evidence type="ECO:0000256" key="14">
    <source>
        <dbReference type="PIRSR" id="PIRSR611782-1"/>
    </source>
</evidence>
<feature type="domain" description="PDZ" evidence="16">
    <location>
        <begin position="421"/>
        <end position="506"/>
    </location>
</feature>
<comment type="similarity">
    <text evidence="3">Belongs to the peptidase S1C family.</text>
</comment>
<evidence type="ECO:0000256" key="5">
    <source>
        <dbReference type="ARBA" id="ARBA00013958"/>
    </source>
</evidence>
<feature type="active site" description="Charge relay system" evidence="14">
    <location>
        <position position="145"/>
    </location>
</feature>
<feature type="active site" description="Charge relay system" evidence="14">
    <location>
        <position position="175"/>
    </location>
</feature>
<evidence type="ECO:0000313" key="18">
    <source>
        <dbReference type="Proteomes" id="UP000570514"/>
    </source>
</evidence>
<dbReference type="InterPro" id="IPR001478">
    <property type="entry name" value="PDZ"/>
</dbReference>
<dbReference type="InterPro" id="IPR011782">
    <property type="entry name" value="Pept_S1C_Do"/>
</dbReference>
<sequence>MNKEQVMAYMKRNKALLAGTAAAAIILVSVGAYALLPDHNGEPVRYAVAADKSNGSAPPPRMMENGTPFSFADLVERVSPAVVSVTADVVEKQTAQGLDDMPEGFRDFFRQFGGRPQVQPQPRKGVSMGSGFIIDKSGFIVTNNHVVANASKITVKLPDGRSFDAKLIGTDAATDVALLKVTSEKALPTVEFGNDRAIRVGDWVVAVGNPFGLSNTVTAGIVSSLGRDIGSAEQPYTDFIQIDAPINRGNSGGPTFDLRGQVIGMNSMIFSPTGGSIGIGFAIPASTIKDVVAALQTHGRVARGWLGVQIQPVTPEIASSLGVKDPKGALVASVVPDSPAARAGVRPGDLVLSINGKEVADYHDLTRKVAQIPAGKTAALAIMRDGARQTVDVTIGARKDTQVAAAGPQNQAGPAAGAVTGKAMGLGLSALTPDVRRAYNVDDGVQGVLVTNVDPDSKAAEQGVQQGDVVVSVRNKAVHTPQDVEKAVAAAKSSGLKSVLLLVSSGGTARFVAVPIEKA</sequence>
<feature type="active site" description="Charge relay system" evidence="14">
    <location>
        <position position="251"/>
    </location>
</feature>
<evidence type="ECO:0000256" key="4">
    <source>
        <dbReference type="ARBA" id="ARBA00013035"/>
    </source>
</evidence>
<organism evidence="17 18">
    <name type="scientific">Rhizomicrobium palustre</name>
    <dbReference type="NCBI Taxonomy" id="189966"/>
    <lineage>
        <taxon>Bacteria</taxon>
        <taxon>Pseudomonadati</taxon>
        <taxon>Pseudomonadota</taxon>
        <taxon>Alphaproteobacteria</taxon>
        <taxon>Micropepsales</taxon>
        <taxon>Micropepsaceae</taxon>
        <taxon>Rhizomicrobium</taxon>
    </lineage>
</organism>
<keyword evidence="6 17" id="KW-0645">Protease</keyword>
<comment type="caution">
    <text evidence="17">The sequence shown here is derived from an EMBL/GenBank/DDBJ whole genome shotgun (WGS) entry which is preliminary data.</text>
</comment>
<evidence type="ECO:0000256" key="12">
    <source>
        <dbReference type="ARBA" id="ARBA00023016"/>
    </source>
</evidence>
<dbReference type="Pfam" id="PF17820">
    <property type="entry name" value="PDZ_6"/>
    <property type="match status" value="1"/>
</dbReference>
<evidence type="ECO:0000256" key="3">
    <source>
        <dbReference type="ARBA" id="ARBA00010541"/>
    </source>
</evidence>
<keyword evidence="12" id="KW-0346">Stress response</keyword>
<dbReference type="SUPFAM" id="SSF50494">
    <property type="entry name" value="Trypsin-like serine proteases"/>
    <property type="match status" value="1"/>
</dbReference>
<protein>
    <recommendedName>
        <fullName evidence="5">Probable periplasmic serine endoprotease DegP-like</fullName>
        <ecNumber evidence="4">3.4.21.107</ecNumber>
    </recommendedName>
    <alternativeName>
        <fullName evidence="13">Protease Do</fullName>
    </alternativeName>
</protein>
<dbReference type="GO" id="GO:0004252">
    <property type="term" value="F:serine-type endopeptidase activity"/>
    <property type="evidence" value="ECO:0007669"/>
    <property type="project" value="InterPro"/>
</dbReference>
<dbReference type="SMART" id="SM00228">
    <property type="entry name" value="PDZ"/>
    <property type="match status" value="2"/>
</dbReference>
<evidence type="ECO:0000256" key="8">
    <source>
        <dbReference type="ARBA" id="ARBA00022737"/>
    </source>
</evidence>
<keyword evidence="11" id="KW-0720">Serine protease</keyword>
<dbReference type="InterPro" id="IPR009003">
    <property type="entry name" value="Peptidase_S1_PA"/>
</dbReference>
<evidence type="ECO:0000256" key="2">
    <source>
        <dbReference type="ARBA" id="ARBA00004418"/>
    </source>
</evidence>
<keyword evidence="9" id="KW-0574">Periplasm</keyword>
<feature type="domain" description="PDZ" evidence="16">
    <location>
        <begin position="300"/>
        <end position="386"/>
    </location>
</feature>
<evidence type="ECO:0000256" key="7">
    <source>
        <dbReference type="ARBA" id="ARBA00022729"/>
    </source>
</evidence>
<keyword evidence="8" id="KW-0677">Repeat</keyword>
<evidence type="ECO:0000256" key="1">
    <source>
        <dbReference type="ARBA" id="ARBA00001772"/>
    </source>
</evidence>
<evidence type="ECO:0000256" key="11">
    <source>
        <dbReference type="ARBA" id="ARBA00022825"/>
    </source>
</evidence>
<dbReference type="RefSeq" id="WP_167081384.1">
    <property type="nucleotide sequence ID" value="NZ_BAAADC010000001.1"/>
</dbReference>
<evidence type="ECO:0000256" key="15">
    <source>
        <dbReference type="PIRSR" id="PIRSR611782-2"/>
    </source>
</evidence>
<accession>A0A846MW86</accession>
<dbReference type="EC" id="3.4.21.107" evidence="4"/>
<dbReference type="GO" id="GO:0042597">
    <property type="term" value="C:periplasmic space"/>
    <property type="evidence" value="ECO:0007669"/>
    <property type="project" value="UniProtKB-SubCell"/>
</dbReference>
<evidence type="ECO:0000259" key="16">
    <source>
        <dbReference type="PROSITE" id="PS50106"/>
    </source>
</evidence>
<reference evidence="17 18" key="1">
    <citation type="submission" date="2020-03" db="EMBL/GenBank/DDBJ databases">
        <title>Genomic Encyclopedia of Type Strains, Phase IV (KMG-IV): sequencing the most valuable type-strain genomes for metagenomic binning, comparative biology and taxonomic classification.</title>
        <authorList>
            <person name="Goeker M."/>
        </authorList>
    </citation>
    <scope>NUCLEOTIDE SEQUENCE [LARGE SCALE GENOMIC DNA]</scope>
    <source>
        <strain evidence="17 18">DSM 19867</strain>
    </source>
</reference>
<dbReference type="AlphaFoldDB" id="A0A846MW86"/>
<dbReference type="Pfam" id="PF13180">
    <property type="entry name" value="PDZ_2"/>
    <property type="match status" value="1"/>
</dbReference>
<dbReference type="NCBIfam" id="TIGR02037">
    <property type="entry name" value="degP_htrA_DO"/>
    <property type="match status" value="1"/>
</dbReference>
<dbReference type="InterPro" id="IPR036034">
    <property type="entry name" value="PDZ_sf"/>
</dbReference>
<dbReference type="PRINTS" id="PR00834">
    <property type="entry name" value="PROTEASES2C"/>
</dbReference>
<comment type="catalytic activity">
    <reaction evidence="1">
        <text>Acts on substrates that are at least partially unfolded. The cleavage site P1 residue is normally between a pair of hydrophobic residues, such as Val-|-Val.</text>
        <dbReference type="EC" id="3.4.21.107"/>
    </reaction>
</comment>
<evidence type="ECO:0000256" key="10">
    <source>
        <dbReference type="ARBA" id="ARBA00022801"/>
    </source>
</evidence>
<dbReference type="Pfam" id="PF13365">
    <property type="entry name" value="Trypsin_2"/>
    <property type="match status" value="1"/>
</dbReference>
<feature type="binding site" evidence="15">
    <location>
        <position position="175"/>
    </location>
    <ligand>
        <name>substrate</name>
    </ligand>
</feature>
<dbReference type="SUPFAM" id="SSF50156">
    <property type="entry name" value="PDZ domain-like"/>
    <property type="match status" value="2"/>
</dbReference>
<feature type="binding site" evidence="15">
    <location>
        <begin position="249"/>
        <end position="251"/>
    </location>
    <ligand>
        <name>substrate</name>
    </ligand>
</feature>
<evidence type="ECO:0000313" key="17">
    <source>
        <dbReference type="EMBL" id="NIK87613.1"/>
    </source>
</evidence>
<name>A0A846MW86_9PROT</name>
<evidence type="ECO:0000256" key="6">
    <source>
        <dbReference type="ARBA" id="ARBA00022670"/>
    </source>
</evidence>
<gene>
    <name evidence="17" type="ORF">FHS83_000931</name>
</gene>
<dbReference type="GO" id="GO:0006508">
    <property type="term" value="P:proteolysis"/>
    <property type="evidence" value="ECO:0007669"/>
    <property type="project" value="UniProtKB-KW"/>
</dbReference>
<feature type="binding site" evidence="15">
    <location>
        <position position="145"/>
    </location>
    <ligand>
        <name>substrate</name>
    </ligand>
</feature>
<keyword evidence="10 17" id="KW-0378">Hydrolase</keyword>
<keyword evidence="7" id="KW-0732">Signal</keyword>
<dbReference type="Proteomes" id="UP000570514">
    <property type="component" value="Unassembled WGS sequence"/>
</dbReference>
<dbReference type="CDD" id="cd10839">
    <property type="entry name" value="cpPDZ1_DegP-like"/>
    <property type="match status" value="1"/>
</dbReference>
<dbReference type="EMBL" id="JAASRM010000001">
    <property type="protein sequence ID" value="NIK87613.1"/>
    <property type="molecule type" value="Genomic_DNA"/>
</dbReference>
<dbReference type="InterPro" id="IPR001940">
    <property type="entry name" value="Peptidase_S1C"/>
</dbReference>
<dbReference type="PANTHER" id="PTHR22939:SF130">
    <property type="entry name" value="PERIPLASMIC SERINE ENDOPROTEASE DEGP-LIKE-RELATED"/>
    <property type="match status" value="1"/>
</dbReference>
<dbReference type="Gene3D" id="2.30.42.10">
    <property type="match status" value="2"/>
</dbReference>
<dbReference type="Gene3D" id="2.40.10.120">
    <property type="match status" value="1"/>
</dbReference>